<keyword evidence="2" id="KW-0812">Transmembrane</keyword>
<accession>A0AAD5LW58</accession>
<feature type="region of interest" description="Disordered" evidence="1">
    <location>
        <begin position="1"/>
        <end position="42"/>
    </location>
</feature>
<dbReference type="Gene3D" id="3.60.10.10">
    <property type="entry name" value="Endonuclease/exonuclease/phosphatase"/>
    <property type="match status" value="1"/>
</dbReference>
<dbReference type="InterPro" id="IPR005135">
    <property type="entry name" value="Endo/exonuclease/phosphatase"/>
</dbReference>
<evidence type="ECO:0000313" key="4">
    <source>
        <dbReference type="EMBL" id="KAJ0394308.1"/>
    </source>
</evidence>
<sequence>MEPAAEQLRQRKGANAQLSELHQQRRQRLDAKQPRLSSPRSAVATGRLRRLLPASLAIATISFALGAFLHRAIMTVPPPAPPIEQARVSAAVLPPDASVAHVSSDPVLLRLMTFNLRYGSAWDGENSWQHRRTHVANLINRYHPAVMATQEGEEPQLAELQALLPGYERFGKPRKPENEHTQIFYDASVVELLDGDTFWLSETPHVPQSWSWDTSMVRIATWCRFRLRCTGQQLVVVNTHLDHQGAVAQLEGSRTIWSVVQKIVEQHGHPPLFLMGDFNVNRGSRVYDFLTKHHDGPLFSDAWRAAEHRIGDVANTYHEWIGPAYDATTPPPPTTEPLSGHEHIDWIFARPALPVTVAQVVTESLNGRFPSDHYPIVADFLVPPPRRPTTGLG</sequence>
<reference evidence="4" key="1">
    <citation type="submission" date="2021-12" db="EMBL/GenBank/DDBJ databases">
        <title>Prjna785345.</title>
        <authorList>
            <person name="Rujirawat T."/>
            <person name="Krajaejun T."/>
        </authorList>
    </citation>
    <scope>NUCLEOTIDE SEQUENCE</scope>
    <source>
        <strain evidence="4">Pi057C3</strain>
    </source>
</reference>
<dbReference type="AlphaFoldDB" id="A0AAD5LW58"/>
<evidence type="ECO:0000256" key="2">
    <source>
        <dbReference type="SAM" id="Phobius"/>
    </source>
</evidence>
<dbReference type="InterPro" id="IPR036691">
    <property type="entry name" value="Endo/exonu/phosph_ase_sf"/>
</dbReference>
<dbReference type="GO" id="GO:0000175">
    <property type="term" value="F:3'-5'-RNA exonuclease activity"/>
    <property type="evidence" value="ECO:0007669"/>
    <property type="project" value="TreeGrafter"/>
</dbReference>
<dbReference type="CDD" id="cd09083">
    <property type="entry name" value="EEP-1"/>
    <property type="match status" value="1"/>
</dbReference>
<dbReference type="Pfam" id="PF03372">
    <property type="entry name" value="Exo_endo_phos"/>
    <property type="match status" value="1"/>
</dbReference>
<dbReference type="SUPFAM" id="SSF56219">
    <property type="entry name" value="DNase I-like"/>
    <property type="match status" value="1"/>
</dbReference>
<evidence type="ECO:0000313" key="5">
    <source>
        <dbReference type="Proteomes" id="UP001209570"/>
    </source>
</evidence>
<dbReference type="Proteomes" id="UP001209570">
    <property type="component" value="Unassembled WGS sequence"/>
</dbReference>
<evidence type="ECO:0000259" key="3">
    <source>
        <dbReference type="Pfam" id="PF03372"/>
    </source>
</evidence>
<feature type="transmembrane region" description="Helical" evidence="2">
    <location>
        <begin position="51"/>
        <end position="69"/>
    </location>
</feature>
<proteinExistence type="predicted"/>
<organism evidence="4 5">
    <name type="scientific">Pythium insidiosum</name>
    <name type="common">Pythiosis disease agent</name>
    <dbReference type="NCBI Taxonomy" id="114742"/>
    <lineage>
        <taxon>Eukaryota</taxon>
        <taxon>Sar</taxon>
        <taxon>Stramenopiles</taxon>
        <taxon>Oomycota</taxon>
        <taxon>Peronosporomycetes</taxon>
        <taxon>Pythiales</taxon>
        <taxon>Pythiaceae</taxon>
        <taxon>Pythium</taxon>
    </lineage>
</organism>
<dbReference type="EMBL" id="JAKCXM010000419">
    <property type="protein sequence ID" value="KAJ0394308.1"/>
    <property type="molecule type" value="Genomic_DNA"/>
</dbReference>
<keyword evidence="2" id="KW-0472">Membrane</keyword>
<feature type="domain" description="Endonuclease/exonuclease/phosphatase" evidence="3">
    <location>
        <begin position="112"/>
        <end position="373"/>
    </location>
</feature>
<name>A0AAD5LW58_PYTIN</name>
<dbReference type="PANTHER" id="PTHR12121">
    <property type="entry name" value="CARBON CATABOLITE REPRESSOR PROTEIN 4"/>
    <property type="match status" value="1"/>
</dbReference>
<protein>
    <recommendedName>
        <fullName evidence="3">Endonuclease/exonuclease/phosphatase domain-containing protein</fullName>
    </recommendedName>
</protein>
<keyword evidence="2" id="KW-1133">Transmembrane helix</keyword>
<dbReference type="PANTHER" id="PTHR12121:SF36">
    <property type="entry name" value="ENDONUCLEASE_EXONUCLEASE_PHOSPHATASE DOMAIN-CONTAINING PROTEIN"/>
    <property type="match status" value="1"/>
</dbReference>
<comment type="caution">
    <text evidence="4">The sequence shown here is derived from an EMBL/GenBank/DDBJ whole genome shotgun (WGS) entry which is preliminary data.</text>
</comment>
<gene>
    <name evidence="4" type="ORF">P43SY_004191</name>
</gene>
<evidence type="ECO:0000256" key="1">
    <source>
        <dbReference type="SAM" id="MobiDB-lite"/>
    </source>
</evidence>
<keyword evidence="5" id="KW-1185">Reference proteome</keyword>
<dbReference type="InterPro" id="IPR050410">
    <property type="entry name" value="CCR4/nocturin_mRNA_transcr"/>
</dbReference>